<dbReference type="Gene3D" id="2.120.10.80">
    <property type="entry name" value="Kelch-type beta propeller"/>
    <property type="match status" value="1"/>
</dbReference>
<dbReference type="AlphaFoldDB" id="A9AUY7"/>
<reference evidence="1 2" key="1">
    <citation type="journal article" date="2011" name="Stand. Genomic Sci.">
        <title>Complete genome sequence of the filamentous gliding predatory bacterium Herpetosiphon aurantiacus type strain (114-95(T)).</title>
        <authorList>
            <person name="Kiss H."/>
            <person name="Nett M."/>
            <person name="Domin N."/>
            <person name="Martin K."/>
            <person name="Maresca J.A."/>
            <person name="Copeland A."/>
            <person name="Lapidus A."/>
            <person name="Lucas S."/>
            <person name="Berry K.W."/>
            <person name="Glavina Del Rio T."/>
            <person name="Dalin E."/>
            <person name="Tice H."/>
            <person name="Pitluck S."/>
            <person name="Richardson P."/>
            <person name="Bruce D."/>
            <person name="Goodwin L."/>
            <person name="Han C."/>
            <person name="Detter J.C."/>
            <person name="Schmutz J."/>
            <person name="Brettin T."/>
            <person name="Land M."/>
            <person name="Hauser L."/>
            <person name="Kyrpides N.C."/>
            <person name="Ivanova N."/>
            <person name="Goker M."/>
            <person name="Woyke T."/>
            <person name="Klenk H.P."/>
            <person name="Bryant D.A."/>
        </authorList>
    </citation>
    <scope>NUCLEOTIDE SEQUENCE [LARGE SCALE GENOMIC DNA]</scope>
    <source>
        <strain evidence="2">ATCC 23779 / DSM 785 / 114-95</strain>
    </source>
</reference>
<proteinExistence type="predicted"/>
<dbReference type="STRING" id="316274.Haur_3941"/>
<name>A9AUY7_HERA2</name>
<organism evidence="1 2">
    <name type="scientific">Herpetosiphon aurantiacus (strain ATCC 23779 / DSM 785 / 114-95)</name>
    <dbReference type="NCBI Taxonomy" id="316274"/>
    <lineage>
        <taxon>Bacteria</taxon>
        <taxon>Bacillati</taxon>
        <taxon>Chloroflexota</taxon>
        <taxon>Chloroflexia</taxon>
        <taxon>Herpetosiphonales</taxon>
        <taxon>Herpetosiphonaceae</taxon>
        <taxon>Herpetosiphon</taxon>
    </lineage>
</organism>
<dbReference type="InParanoid" id="A9AUY7"/>
<dbReference type="BioCyc" id="HAUR316274:GHYA-3983-MONOMER"/>
<gene>
    <name evidence="1" type="ordered locus">Haur_3941</name>
</gene>
<sequence length="781" mass="84233">MVRNRKRRRVLSSFLITLTLLVTFISSVSAISLNATVSLSSGDFASGYFGLTGLTQQDQVIGDVTYGGVQLIPQGALAQWSDASNQLCRTLADMGTVSFKQHLYAIGGSTASSGNVAVVSEVCRATVTDTGGETTEWTELPQTLPVPLTRMSTVVVTNTSDPTKGIMYTFGGQSASTGDIEYTDKIYSNVINADGSLNTWQTQALTTGEKLINTTATAYTTPNGQTYIYLIGGKTRDTSALFSPIYVRRSVRRTLVGPNGVLGPWQSMPDLPITPDMFTPTNGCDENVGLHSMDVANFDAITLTSTYRAFLVVGGTFELGTGHVAVGCTRTVEGSAQAMLGKLDTNGMLTWETQRYILPEPLSSPRVIGVNQKIYVVGGRQGSAGDPTHRIYTSYINIDNFTLPVFGQSNFRVSENALLTSQARSGHGLELIYINFRPVAYMYGGIRVGNTYQQDVLFGFVGTDADIDLTVGGYPSPGVYRSSPLQLRAPAIIEQMLWDATLPNPPINTDIQMQYKLAATRGALETAQWQTVDASPGNDNYSVQGPNVANGTPAVQGQWFQYQALMTTQSPTEVGATPILRNVRIKYKVDGHPSLYVDSATMSTVSTTGITAFTATFKNGIKPGSNDTENVLDADIESQGTFFVDMYLLPPGSADVPPARDPDSGAYPLGMVFTEINRLNLPQDGEFTLDAISDNTIWRRTCPAATVDCPLVVWQALFNKTGTWKVYLVIDSGNYVTEAETPAGQRELDNVYSFNVNSTVVGSTIHMPVVGINFLATPPQP</sequence>
<dbReference type="EMBL" id="CP000875">
    <property type="protein sequence ID" value="ABX06575.1"/>
    <property type="molecule type" value="Genomic_DNA"/>
</dbReference>
<dbReference type="InterPro" id="IPR015915">
    <property type="entry name" value="Kelch-typ_b-propeller"/>
</dbReference>
<dbReference type="KEGG" id="hau:Haur_3941"/>
<dbReference type="eggNOG" id="ENOG502ZIW0">
    <property type="taxonomic scope" value="Bacteria"/>
</dbReference>
<dbReference type="SUPFAM" id="SSF117281">
    <property type="entry name" value="Kelch motif"/>
    <property type="match status" value="1"/>
</dbReference>
<evidence type="ECO:0000313" key="2">
    <source>
        <dbReference type="Proteomes" id="UP000000787"/>
    </source>
</evidence>
<protein>
    <recommendedName>
        <fullName evidence="3">Kelch repeat-containing protein</fullName>
    </recommendedName>
</protein>
<dbReference type="HOGENOM" id="CLU_335508_0_0_0"/>
<dbReference type="Proteomes" id="UP000000787">
    <property type="component" value="Chromosome"/>
</dbReference>
<accession>A9AUY7</accession>
<evidence type="ECO:0000313" key="1">
    <source>
        <dbReference type="EMBL" id="ABX06575.1"/>
    </source>
</evidence>
<keyword evidence="2" id="KW-1185">Reference proteome</keyword>
<evidence type="ECO:0008006" key="3">
    <source>
        <dbReference type="Google" id="ProtNLM"/>
    </source>
</evidence>